<accession>A0AA38C627</accession>
<name>A0AA38C627_TAXCH</name>
<proteinExistence type="predicted"/>
<dbReference type="AlphaFoldDB" id="A0AA38C627"/>
<sequence>MVRHLGGKELPKYSGGAFPEIFLQEIEAQWKNEKEWREMLSYVLLGTAAHWWAMHQESLLEWCE</sequence>
<dbReference type="Proteomes" id="UP000824469">
    <property type="component" value="Unassembled WGS sequence"/>
</dbReference>
<reference evidence="1 2" key="1">
    <citation type="journal article" date="2021" name="Nat. Plants">
        <title>The Taxus genome provides insights into paclitaxel biosynthesis.</title>
        <authorList>
            <person name="Xiong X."/>
            <person name="Gou J."/>
            <person name="Liao Q."/>
            <person name="Li Y."/>
            <person name="Zhou Q."/>
            <person name="Bi G."/>
            <person name="Li C."/>
            <person name="Du R."/>
            <person name="Wang X."/>
            <person name="Sun T."/>
            <person name="Guo L."/>
            <person name="Liang H."/>
            <person name="Lu P."/>
            <person name="Wu Y."/>
            <person name="Zhang Z."/>
            <person name="Ro D.K."/>
            <person name="Shang Y."/>
            <person name="Huang S."/>
            <person name="Yan J."/>
        </authorList>
    </citation>
    <scope>NUCLEOTIDE SEQUENCE [LARGE SCALE GENOMIC DNA]</scope>
    <source>
        <strain evidence="1">Ta-2019</strain>
    </source>
</reference>
<protein>
    <submittedName>
        <fullName evidence="1">Uncharacterized protein</fullName>
    </submittedName>
</protein>
<evidence type="ECO:0000313" key="2">
    <source>
        <dbReference type="Proteomes" id="UP000824469"/>
    </source>
</evidence>
<gene>
    <name evidence="1" type="ORF">KI387_038220</name>
</gene>
<comment type="caution">
    <text evidence="1">The sequence shown here is derived from an EMBL/GenBank/DDBJ whole genome shotgun (WGS) entry which is preliminary data.</text>
</comment>
<keyword evidence="2" id="KW-1185">Reference proteome</keyword>
<evidence type="ECO:0000313" key="1">
    <source>
        <dbReference type="EMBL" id="KAH9294632.1"/>
    </source>
</evidence>
<feature type="non-terminal residue" evidence="1">
    <location>
        <position position="64"/>
    </location>
</feature>
<organism evidence="1 2">
    <name type="scientific">Taxus chinensis</name>
    <name type="common">Chinese yew</name>
    <name type="synonym">Taxus wallichiana var. chinensis</name>
    <dbReference type="NCBI Taxonomy" id="29808"/>
    <lineage>
        <taxon>Eukaryota</taxon>
        <taxon>Viridiplantae</taxon>
        <taxon>Streptophyta</taxon>
        <taxon>Embryophyta</taxon>
        <taxon>Tracheophyta</taxon>
        <taxon>Spermatophyta</taxon>
        <taxon>Pinopsida</taxon>
        <taxon>Pinidae</taxon>
        <taxon>Conifers II</taxon>
        <taxon>Cupressales</taxon>
        <taxon>Taxaceae</taxon>
        <taxon>Taxus</taxon>
    </lineage>
</organism>
<dbReference type="EMBL" id="JAHRHJ020000011">
    <property type="protein sequence ID" value="KAH9294632.1"/>
    <property type="molecule type" value="Genomic_DNA"/>
</dbReference>